<keyword evidence="5" id="KW-1185">Reference proteome</keyword>
<dbReference type="AlphaFoldDB" id="A0A1M7YMI4"/>
<feature type="signal peptide" evidence="2">
    <location>
        <begin position="1"/>
        <end position="25"/>
    </location>
</feature>
<dbReference type="RefSeq" id="WP_073590921.1">
    <property type="nucleotide sequence ID" value="NZ_FRFD01000015.1"/>
</dbReference>
<accession>A0A1M7YMI4</accession>
<dbReference type="EMBL" id="FRFD01000015">
    <property type="protein sequence ID" value="SHO53797.1"/>
    <property type="molecule type" value="Genomic_DNA"/>
</dbReference>
<dbReference type="Proteomes" id="UP000184612">
    <property type="component" value="Unassembled WGS sequence"/>
</dbReference>
<proteinExistence type="predicted"/>
<evidence type="ECO:0000256" key="1">
    <source>
        <dbReference type="SAM" id="Phobius"/>
    </source>
</evidence>
<reference evidence="4 5" key="1">
    <citation type="submission" date="2016-12" db="EMBL/GenBank/DDBJ databases">
        <authorList>
            <person name="Song W.-J."/>
            <person name="Kurnit D.M."/>
        </authorList>
    </citation>
    <scope>NUCLEOTIDE SEQUENCE [LARGE SCALE GENOMIC DNA]</scope>
    <source>
        <strain evidence="4 5">DSM 12503</strain>
    </source>
</reference>
<dbReference type="STRING" id="1121345.SAMN02745217_04287"/>
<name>A0A1M7YMI4_9FIRM</name>
<evidence type="ECO:0000313" key="4">
    <source>
        <dbReference type="EMBL" id="SHO53797.1"/>
    </source>
</evidence>
<dbReference type="InterPro" id="IPR025588">
    <property type="entry name" value="YcxB-like_C"/>
</dbReference>
<organism evidence="4 5">
    <name type="scientific">Anaerocolumna xylanovorans DSM 12503</name>
    <dbReference type="NCBI Taxonomy" id="1121345"/>
    <lineage>
        <taxon>Bacteria</taxon>
        <taxon>Bacillati</taxon>
        <taxon>Bacillota</taxon>
        <taxon>Clostridia</taxon>
        <taxon>Lachnospirales</taxon>
        <taxon>Lachnospiraceae</taxon>
        <taxon>Anaerocolumna</taxon>
    </lineage>
</organism>
<sequence>MKNKILSGLLIAIVFALAVSPSSFAKAKVQEFSDSYMELTLPDDTIVLTKNTPDSDEHWATAGIANVKSEKQSMKKMGAKAIFYDPNTKSLVRLLQKQSSQTSDIFNLSLLSEKEKKDFFNSLVATKEENTKTAIEEYPQTEAIFFRYSIEMTKDTGKMTELIYGTIVNGYTFSFDIYQSTKSVPIDETFIKELVDGTHFTTFLDKAEVERQVRNEVIRSLIEFAAIIIVIVVWIIARKKKNKKQKVQKDIKAKALTGFYASKKQREEQNIKEEIRFTNHTKYTDQIIKDFCYYNRFLKRIVTWIIMAVLFLVVLVLISQSKVGFLGCIVAIILIFIFVYYQGISTEKLVDRMIKSYDKSKGTEASFTFYEDYFTASGIQYISTYPYLQITDIRQHKDFIYIYLGPEKAFYLKKDGFDKDADAFLQFMNAALKSAKAN</sequence>
<feature type="domain" description="YcxB-like C-terminal" evidence="3">
    <location>
        <begin position="369"/>
        <end position="428"/>
    </location>
</feature>
<keyword evidence="2" id="KW-0732">Signal</keyword>
<evidence type="ECO:0000259" key="3">
    <source>
        <dbReference type="Pfam" id="PF14317"/>
    </source>
</evidence>
<evidence type="ECO:0000313" key="5">
    <source>
        <dbReference type="Proteomes" id="UP000184612"/>
    </source>
</evidence>
<dbReference type="OrthoDB" id="1843658at2"/>
<feature type="transmembrane region" description="Helical" evidence="1">
    <location>
        <begin position="301"/>
        <end position="318"/>
    </location>
</feature>
<dbReference type="Pfam" id="PF14317">
    <property type="entry name" value="YcxB"/>
    <property type="match status" value="1"/>
</dbReference>
<evidence type="ECO:0000256" key="2">
    <source>
        <dbReference type="SAM" id="SignalP"/>
    </source>
</evidence>
<keyword evidence="1" id="KW-0472">Membrane</keyword>
<feature type="chain" id="PRO_5039208049" evidence="2">
    <location>
        <begin position="26"/>
        <end position="438"/>
    </location>
</feature>
<feature type="transmembrane region" description="Helical" evidence="1">
    <location>
        <begin position="324"/>
        <end position="343"/>
    </location>
</feature>
<keyword evidence="1" id="KW-0812">Transmembrane</keyword>
<feature type="transmembrane region" description="Helical" evidence="1">
    <location>
        <begin position="217"/>
        <end position="237"/>
    </location>
</feature>
<protein>
    <submittedName>
        <fullName evidence="4">YcxB-like protein</fullName>
    </submittedName>
</protein>
<keyword evidence="1" id="KW-1133">Transmembrane helix</keyword>
<gene>
    <name evidence="4" type="ORF">SAMN02745217_04287</name>
</gene>